<evidence type="ECO:0000313" key="3">
    <source>
        <dbReference type="EnsemblMetazoa" id="CLYHEMP009947.1"/>
    </source>
</evidence>
<dbReference type="InterPro" id="IPR003323">
    <property type="entry name" value="OTU_dom"/>
</dbReference>
<feature type="region of interest" description="Disordered" evidence="1">
    <location>
        <begin position="186"/>
        <end position="213"/>
    </location>
</feature>
<dbReference type="SUPFAM" id="SSF54001">
    <property type="entry name" value="Cysteine proteinases"/>
    <property type="match status" value="1"/>
</dbReference>
<dbReference type="RefSeq" id="XP_066914914.1">
    <property type="nucleotide sequence ID" value="XM_067058813.1"/>
</dbReference>
<evidence type="ECO:0000256" key="1">
    <source>
        <dbReference type="SAM" id="MobiDB-lite"/>
    </source>
</evidence>
<dbReference type="AlphaFoldDB" id="A0A7M5UG61"/>
<organism evidence="3 4">
    <name type="scientific">Clytia hemisphaerica</name>
    <dbReference type="NCBI Taxonomy" id="252671"/>
    <lineage>
        <taxon>Eukaryota</taxon>
        <taxon>Metazoa</taxon>
        <taxon>Cnidaria</taxon>
        <taxon>Hydrozoa</taxon>
        <taxon>Hydroidolina</taxon>
        <taxon>Leptothecata</taxon>
        <taxon>Obeliida</taxon>
        <taxon>Clytiidae</taxon>
        <taxon>Clytia</taxon>
    </lineage>
</organism>
<name>A0A7M5UG61_9CNID</name>
<feature type="compositionally biased region" description="Polar residues" evidence="1">
    <location>
        <begin position="995"/>
        <end position="1005"/>
    </location>
</feature>
<feature type="region of interest" description="Disordered" evidence="1">
    <location>
        <begin position="995"/>
        <end position="1018"/>
    </location>
</feature>
<feature type="region of interest" description="Disordered" evidence="1">
    <location>
        <begin position="955"/>
        <end position="976"/>
    </location>
</feature>
<dbReference type="OrthoDB" id="5987462at2759"/>
<reference evidence="3" key="1">
    <citation type="submission" date="2021-01" db="UniProtKB">
        <authorList>
            <consortium name="EnsemblMetazoa"/>
        </authorList>
    </citation>
    <scope>IDENTIFICATION</scope>
</reference>
<keyword evidence="4" id="KW-1185">Reference proteome</keyword>
<evidence type="ECO:0000313" key="4">
    <source>
        <dbReference type="Proteomes" id="UP000594262"/>
    </source>
</evidence>
<sequence length="1018" mass="116001">MTKRVCDEFLSIYLPNYEVSPVPGDGLCILHSFAKALTHLKGQAVATIEVGQRMVREFQENIEKYSSFTNENVDILAQITEIANSPLSNYDADTTDLFFHALAEAYGVNIVIIQCDENKAVTMTISPDSCGPYGLTLYFFRCISLHFDPIIPTRDNSAPSMGNVSEGVESLVASSDEVPVPIHIDLVESDNDEQEMPPTKKRKEGDENDHDANEDNILFEIYRNFDKMSDDDEIEITGFVPPSIESQVIQVEPLIQSDNNVQSKNASEKKFLDSNPNFPIWRTFNSHVETEKAASWIVFKQYQESELCSFNPQLCNQNACFLVDTAKLPHQRDILCDLHGKWKHTNTKHFTYRKRNQFLESTKHEECMVGHNISVQRATYYHKEHKDFHKVVVTVSTFPVVFLQYYFDGQEHLVIPTEPHGNTKGPKTPFIRTKPSVVDKIRSSKATPKQTQINIYDEAGGFLNMLGPNYIPRNRHQIYNHKSPKTDEIVELMDVQKKEGRTSARFIRELQLVPELSVFVSSSQQLKDVERFCTKTMKFCVFGVDATYNMGKFLVTATTYRHLMFLTKEGVHPVMLGPSLVHSGKSEESYQMLPMFMIKEHQPTKDVIVRGNDSETALRNALSDYLPNALEMLCDLHMKRNVEAKLIELAVLQERKTEIMKDIFGRTIGNDRESGLVDCVDLNRFEIECEGLLAKWSSWGEKAHKFRQYFQTNKMNDIRNCMSAELRKLTVLGYPPKPYTQNANECVNSVLKRGTPPETTRKMSLKEVVQSLRAMNDAQQKEVELSLIGNGNWKLIPTYKNALKELSNYSIMLPQQRSRLQQKFNNMEVNGINHMSSLSVSPEDCGLINPPFSVLREIFADAVKIKDNGILLVPGVQTVRIAQNLQEPTKPLTVTFSENGVVKCDRLCQRFTAYKICEHTLAVCEKEGVLKKFIENLKKRQKKRYNTLSNIVNVDKNKNTGKKSTKSTSKRWGASSKKITQAELVDALAMTDPCFQQSNNKQQPIQEIDQSRKNGKPK</sequence>
<evidence type="ECO:0000259" key="2">
    <source>
        <dbReference type="PROSITE" id="PS50802"/>
    </source>
</evidence>
<dbReference type="Proteomes" id="UP000594262">
    <property type="component" value="Unplaced"/>
</dbReference>
<dbReference type="EnsemblMetazoa" id="CLYHEMT009947.1">
    <property type="protein sequence ID" value="CLYHEMP009947.1"/>
    <property type="gene ID" value="CLYHEMG009947"/>
</dbReference>
<proteinExistence type="predicted"/>
<dbReference type="CDD" id="cd22744">
    <property type="entry name" value="OTU"/>
    <property type="match status" value="1"/>
</dbReference>
<dbReference type="PROSITE" id="PS50802">
    <property type="entry name" value="OTU"/>
    <property type="match status" value="1"/>
</dbReference>
<feature type="compositionally biased region" description="Basic residues" evidence="1">
    <location>
        <begin position="959"/>
        <end position="969"/>
    </location>
</feature>
<dbReference type="InterPro" id="IPR038765">
    <property type="entry name" value="Papain-like_cys_pep_sf"/>
</dbReference>
<protein>
    <recommendedName>
        <fullName evidence="2">OTU domain-containing protein</fullName>
    </recommendedName>
</protein>
<dbReference type="GeneID" id="136802093"/>
<feature type="domain" description="OTU" evidence="2">
    <location>
        <begin position="17"/>
        <end position="153"/>
    </location>
</feature>
<dbReference type="Gene3D" id="3.90.70.80">
    <property type="match status" value="1"/>
</dbReference>
<accession>A0A7M5UG61</accession>